<proteinExistence type="predicted"/>
<keyword evidence="2" id="KW-1185">Reference proteome</keyword>
<dbReference type="AlphaFoldDB" id="A0A4S3B7X6"/>
<comment type="caution">
    <text evidence="1">The sequence shown here is derived from an EMBL/GenBank/DDBJ whole genome shotgun (WGS) entry which is preliminary data.</text>
</comment>
<name>A0A4S3B7X6_9ENTE</name>
<protein>
    <submittedName>
        <fullName evidence="1">Uncharacterized protein</fullName>
    </submittedName>
</protein>
<organism evidence="1 2">
    <name type="scientific">Vagococcus silagei</name>
    <dbReference type="NCBI Taxonomy" id="2508885"/>
    <lineage>
        <taxon>Bacteria</taxon>
        <taxon>Bacillati</taxon>
        <taxon>Bacillota</taxon>
        <taxon>Bacilli</taxon>
        <taxon>Lactobacillales</taxon>
        <taxon>Enterococcaceae</taxon>
        <taxon>Vagococcus</taxon>
    </lineage>
</organism>
<gene>
    <name evidence="1" type="ORF">ESZ54_01165</name>
</gene>
<accession>A0A4S3B7X6</accession>
<dbReference type="Proteomes" id="UP000310506">
    <property type="component" value="Unassembled WGS sequence"/>
</dbReference>
<reference evidence="1 2" key="1">
    <citation type="submission" date="2019-01" db="EMBL/GenBank/DDBJ databases">
        <title>Vagococcus silagei sp. nov. isolated from brewer's grain.</title>
        <authorList>
            <person name="Guu J.-R."/>
        </authorList>
    </citation>
    <scope>NUCLEOTIDE SEQUENCE [LARGE SCALE GENOMIC DNA]</scope>
    <source>
        <strain evidence="1 2">2B-2</strain>
    </source>
</reference>
<evidence type="ECO:0000313" key="2">
    <source>
        <dbReference type="Proteomes" id="UP000310506"/>
    </source>
</evidence>
<dbReference type="EMBL" id="SDGV01000002">
    <property type="protein sequence ID" value="THB62180.1"/>
    <property type="molecule type" value="Genomic_DNA"/>
</dbReference>
<sequence>MIRSDYFFGQAEQNILLNNVNRLSIKPDIIYFTKEESTSCSSTDARFKKNQKLIIEGIECVVIRSYENTFSVSTPQGNRLVRLSDMKFVISTDTKFDRTRELCCKYFI</sequence>
<evidence type="ECO:0000313" key="1">
    <source>
        <dbReference type="EMBL" id="THB62180.1"/>
    </source>
</evidence>
<dbReference type="RefSeq" id="WP_136135842.1">
    <property type="nucleotide sequence ID" value="NZ_SDGV01000002.1"/>
</dbReference>